<protein>
    <recommendedName>
        <fullName evidence="3">HTH cro/C1-type domain-containing protein</fullName>
    </recommendedName>
</protein>
<dbReference type="PANTHER" id="PTHR46797">
    <property type="entry name" value="HTH-TYPE TRANSCRIPTIONAL REGULATOR"/>
    <property type="match status" value="1"/>
</dbReference>
<proteinExistence type="predicted"/>
<reference evidence="4 5" key="1">
    <citation type="journal article" date="2012" name="J. Bacteriol.">
        <title>Genome Sequence of n-Alkane-Degrading Hydrocarboniphaga effusa Strain AP103T (ATCC BAA-332T).</title>
        <authorList>
            <person name="Chang H.K."/>
            <person name="Zylstra G.J."/>
            <person name="Chae J.C."/>
        </authorList>
    </citation>
    <scope>NUCLEOTIDE SEQUENCE [LARGE SCALE GENOMIC DNA]</scope>
    <source>
        <strain evidence="4 5">AP103</strain>
    </source>
</reference>
<organism evidence="4 5">
    <name type="scientific">Hydrocarboniphaga effusa AP103</name>
    <dbReference type="NCBI Taxonomy" id="1172194"/>
    <lineage>
        <taxon>Bacteria</taxon>
        <taxon>Pseudomonadati</taxon>
        <taxon>Pseudomonadota</taxon>
        <taxon>Gammaproteobacteria</taxon>
        <taxon>Nevskiales</taxon>
        <taxon>Nevskiaceae</taxon>
        <taxon>Hydrocarboniphaga</taxon>
    </lineage>
</organism>
<dbReference type="SUPFAM" id="SSF47413">
    <property type="entry name" value="lambda repressor-like DNA-binding domains"/>
    <property type="match status" value="1"/>
</dbReference>
<comment type="caution">
    <text evidence="4">The sequence shown here is derived from an EMBL/GenBank/DDBJ whole genome shotgun (WGS) entry which is preliminary data.</text>
</comment>
<dbReference type="InterPro" id="IPR001387">
    <property type="entry name" value="Cro/C1-type_HTH"/>
</dbReference>
<dbReference type="GO" id="GO:0003700">
    <property type="term" value="F:DNA-binding transcription factor activity"/>
    <property type="evidence" value="ECO:0007669"/>
    <property type="project" value="TreeGrafter"/>
</dbReference>
<dbReference type="CDD" id="cd00093">
    <property type="entry name" value="HTH_XRE"/>
    <property type="match status" value="1"/>
</dbReference>
<keyword evidence="1" id="KW-0238">DNA-binding</keyword>
<dbReference type="GO" id="GO:0005829">
    <property type="term" value="C:cytosol"/>
    <property type="evidence" value="ECO:0007669"/>
    <property type="project" value="TreeGrafter"/>
</dbReference>
<feature type="domain" description="HTH cro/C1-type" evidence="3">
    <location>
        <begin position="9"/>
        <end position="63"/>
    </location>
</feature>
<feature type="region of interest" description="Disordered" evidence="2">
    <location>
        <begin position="66"/>
        <end position="88"/>
    </location>
</feature>
<sequence>MHQRLGPIVREARIAQGWSQERLAETAGLDRSYVGEIERGRVSPTLLTLEKLATALRLSPSELIGRCELRSPPDPTQNSGLPLAGDSP</sequence>
<dbReference type="PROSITE" id="PS50943">
    <property type="entry name" value="HTH_CROC1"/>
    <property type="match status" value="1"/>
</dbReference>
<evidence type="ECO:0000259" key="3">
    <source>
        <dbReference type="PROSITE" id="PS50943"/>
    </source>
</evidence>
<evidence type="ECO:0000313" key="4">
    <source>
        <dbReference type="EMBL" id="EIT69132.1"/>
    </source>
</evidence>
<name>I7ZBU6_9GAMM</name>
<dbReference type="Pfam" id="PF01381">
    <property type="entry name" value="HTH_3"/>
    <property type="match status" value="1"/>
</dbReference>
<evidence type="ECO:0000313" key="5">
    <source>
        <dbReference type="Proteomes" id="UP000003704"/>
    </source>
</evidence>
<dbReference type="GO" id="GO:0003677">
    <property type="term" value="F:DNA binding"/>
    <property type="evidence" value="ECO:0007669"/>
    <property type="project" value="UniProtKB-KW"/>
</dbReference>
<dbReference type="STRING" id="1172194.WQQ_27140"/>
<dbReference type="PANTHER" id="PTHR46797:SF1">
    <property type="entry name" value="METHYLPHOSPHONATE SYNTHASE"/>
    <property type="match status" value="1"/>
</dbReference>
<dbReference type="InterPro" id="IPR010982">
    <property type="entry name" value="Lambda_DNA-bd_dom_sf"/>
</dbReference>
<dbReference type="SMART" id="SM00530">
    <property type="entry name" value="HTH_XRE"/>
    <property type="match status" value="1"/>
</dbReference>
<accession>I7ZBU6</accession>
<keyword evidence="5" id="KW-1185">Reference proteome</keyword>
<dbReference type="AlphaFoldDB" id="I7ZBU6"/>
<gene>
    <name evidence="4" type="ORF">WQQ_27140</name>
</gene>
<evidence type="ECO:0000256" key="1">
    <source>
        <dbReference type="ARBA" id="ARBA00023125"/>
    </source>
</evidence>
<evidence type="ECO:0000256" key="2">
    <source>
        <dbReference type="SAM" id="MobiDB-lite"/>
    </source>
</evidence>
<dbReference type="InterPro" id="IPR050807">
    <property type="entry name" value="TransReg_Diox_bact_type"/>
</dbReference>
<dbReference type="EMBL" id="AKGD01000002">
    <property type="protein sequence ID" value="EIT69132.1"/>
    <property type="molecule type" value="Genomic_DNA"/>
</dbReference>
<dbReference type="Proteomes" id="UP000003704">
    <property type="component" value="Unassembled WGS sequence"/>
</dbReference>
<dbReference type="Gene3D" id="1.10.260.40">
    <property type="entry name" value="lambda repressor-like DNA-binding domains"/>
    <property type="match status" value="1"/>
</dbReference>